<reference evidence="1" key="1">
    <citation type="submission" date="2019-09" db="EMBL/GenBank/DDBJ databases">
        <title>Draft genome information of white flower Hibiscus syriacus.</title>
        <authorList>
            <person name="Kim Y.-M."/>
        </authorList>
    </citation>
    <scope>NUCLEOTIDE SEQUENCE [LARGE SCALE GENOMIC DNA]</scope>
    <source>
        <strain evidence="1">YM2019G1</strain>
    </source>
</reference>
<dbReference type="AlphaFoldDB" id="A0A6A3A0R0"/>
<protein>
    <submittedName>
        <fullName evidence="1">Uncharacterized protein</fullName>
    </submittedName>
</protein>
<comment type="caution">
    <text evidence="1">The sequence shown here is derived from an EMBL/GenBank/DDBJ whole genome shotgun (WGS) entry which is preliminary data.</text>
</comment>
<dbReference type="Proteomes" id="UP000436088">
    <property type="component" value="Unassembled WGS sequence"/>
</dbReference>
<accession>A0A6A3A0R0</accession>
<proteinExistence type="predicted"/>
<sequence>MACKRMQTRAREQVRGLVFVDGDVSQKAATAGDDADKQNASYGPYVGMASIFIGSVIWGNLERNGIRIVSAWWS</sequence>
<gene>
    <name evidence="1" type="ORF">F3Y22_tig00110621pilonHSYRG00215</name>
</gene>
<keyword evidence="2" id="KW-1185">Reference proteome</keyword>
<name>A0A6A3A0R0_HIBSY</name>
<organism evidence="1 2">
    <name type="scientific">Hibiscus syriacus</name>
    <name type="common">Rose of Sharon</name>
    <dbReference type="NCBI Taxonomy" id="106335"/>
    <lineage>
        <taxon>Eukaryota</taxon>
        <taxon>Viridiplantae</taxon>
        <taxon>Streptophyta</taxon>
        <taxon>Embryophyta</taxon>
        <taxon>Tracheophyta</taxon>
        <taxon>Spermatophyta</taxon>
        <taxon>Magnoliopsida</taxon>
        <taxon>eudicotyledons</taxon>
        <taxon>Gunneridae</taxon>
        <taxon>Pentapetalae</taxon>
        <taxon>rosids</taxon>
        <taxon>malvids</taxon>
        <taxon>Malvales</taxon>
        <taxon>Malvaceae</taxon>
        <taxon>Malvoideae</taxon>
        <taxon>Hibiscus</taxon>
    </lineage>
</organism>
<dbReference type="EMBL" id="VEPZ02001051">
    <property type="protein sequence ID" value="KAE8697406.1"/>
    <property type="molecule type" value="Genomic_DNA"/>
</dbReference>
<evidence type="ECO:0000313" key="2">
    <source>
        <dbReference type="Proteomes" id="UP000436088"/>
    </source>
</evidence>
<evidence type="ECO:0000313" key="1">
    <source>
        <dbReference type="EMBL" id="KAE8697406.1"/>
    </source>
</evidence>